<comment type="caution">
    <text evidence="1">The sequence shown here is derived from an EMBL/GenBank/DDBJ whole genome shotgun (WGS) entry which is preliminary data.</text>
</comment>
<sequence length="115" mass="12569">MQCGRKRGWPGKVAIQLGVPSCQSPVKDPGGWGIRKRVALNASQGNMINYGKRKLLPSSEANRSSASNMSSRRGLIRYIFTSDRCISVSSVSSHPLIVAKQEAISRERERGMPSP</sequence>
<keyword evidence="2" id="KW-1185">Reference proteome</keyword>
<dbReference type="Proteomes" id="UP001054837">
    <property type="component" value="Unassembled WGS sequence"/>
</dbReference>
<evidence type="ECO:0000313" key="2">
    <source>
        <dbReference type="Proteomes" id="UP001054837"/>
    </source>
</evidence>
<dbReference type="AlphaFoldDB" id="A0AAV4V945"/>
<evidence type="ECO:0000313" key="1">
    <source>
        <dbReference type="EMBL" id="GIY66775.1"/>
    </source>
</evidence>
<proteinExistence type="predicted"/>
<name>A0AAV4V945_9ARAC</name>
<protein>
    <submittedName>
        <fullName evidence="1">Uncharacterized protein</fullName>
    </submittedName>
</protein>
<reference evidence="1 2" key="1">
    <citation type="submission" date="2021-06" db="EMBL/GenBank/DDBJ databases">
        <title>Caerostris darwini draft genome.</title>
        <authorList>
            <person name="Kono N."/>
            <person name="Arakawa K."/>
        </authorList>
    </citation>
    <scope>NUCLEOTIDE SEQUENCE [LARGE SCALE GENOMIC DNA]</scope>
</reference>
<accession>A0AAV4V945</accession>
<dbReference type="EMBL" id="BPLQ01012651">
    <property type="protein sequence ID" value="GIY66775.1"/>
    <property type="molecule type" value="Genomic_DNA"/>
</dbReference>
<gene>
    <name evidence="1" type="ORF">CDAR_18221</name>
</gene>
<organism evidence="1 2">
    <name type="scientific">Caerostris darwini</name>
    <dbReference type="NCBI Taxonomy" id="1538125"/>
    <lineage>
        <taxon>Eukaryota</taxon>
        <taxon>Metazoa</taxon>
        <taxon>Ecdysozoa</taxon>
        <taxon>Arthropoda</taxon>
        <taxon>Chelicerata</taxon>
        <taxon>Arachnida</taxon>
        <taxon>Araneae</taxon>
        <taxon>Araneomorphae</taxon>
        <taxon>Entelegynae</taxon>
        <taxon>Araneoidea</taxon>
        <taxon>Araneidae</taxon>
        <taxon>Caerostris</taxon>
    </lineage>
</organism>